<evidence type="ECO:0000259" key="1">
    <source>
        <dbReference type="Pfam" id="PF01844"/>
    </source>
</evidence>
<protein>
    <submittedName>
        <fullName evidence="2">HNH endonuclease</fullName>
    </submittedName>
</protein>
<dbReference type="GO" id="GO:0003676">
    <property type="term" value="F:nucleic acid binding"/>
    <property type="evidence" value="ECO:0007669"/>
    <property type="project" value="InterPro"/>
</dbReference>
<dbReference type="InterPro" id="IPR003615">
    <property type="entry name" value="HNH_nuc"/>
</dbReference>
<keyword evidence="2" id="KW-0255">Endonuclease</keyword>
<keyword evidence="2" id="KW-0378">Hydrolase</keyword>
<gene>
    <name evidence="2" type="ORF">HLZ50_23225</name>
</gene>
<dbReference type="GO" id="GO:0008270">
    <property type="term" value="F:zinc ion binding"/>
    <property type="evidence" value="ECO:0007669"/>
    <property type="project" value="InterPro"/>
</dbReference>
<proteinExistence type="predicted"/>
<dbReference type="Proteomes" id="UP000840371">
    <property type="component" value="Unassembled WGS sequence"/>
</dbReference>
<accession>A0A7B3MMJ5</accession>
<dbReference type="InterPro" id="IPR002711">
    <property type="entry name" value="HNH"/>
</dbReference>
<sequence length="233" mass="26330">MRPIERGGCPVDNNQQKIVFSHYSDARGELIKRMGQYCSYCEMKLDASLAVEHVQPKKARGSNVVNQTLLLDWENFLLACTNCNSTKGNKPVVLTDYIWPDTDNTFRAFVYSTGGIISAAPGPVHQEAKNMIALVGLDKKPDTADASDRRWSNRLETWGMAERARTRLINRDSIELRETIAEHAYSQGYWSIWMTVFSHDSDMLRRIIAQYMGTSALCFNNTGMALPRPQGKC</sequence>
<dbReference type="Pfam" id="PF01844">
    <property type="entry name" value="HNH"/>
    <property type="match status" value="1"/>
</dbReference>
<dbReference type="EMBL" id="DABGKZ010000059">
    <property type="protein sequence ID" value="HAJ5152914.1"/>
    <property type="molecule type" value="Genomic_DNA"/>
</dbReference>
<evidence type="ECO:0000313" key="2">
    <source>
        <dbReference type="EMBL" id="HAJ5152914.1"/>
    </source>
</evidence>
<dbReference type="RefSeq" id="WP_088172178.1">
    <property type="nucleotide sequence ID" value="NZ_BFJX01000009.1"/>
</dbReference>
<reference evidence="2" key="1">
    <citation type="journal article" date="2018" name="Genome Biol.">
        <title>SKESA: strategic k-mer extension for scrupulous assemblies.</title>
        <authorList>
            <person name="Souvorov A."/>
            <person name="Agarwala R."/>
            <person name="Lipman D.J."/>
        </authorList>
    </citation>
    <scope>NUCLEOTIDE SEQUENCE [LARGE SCALE GENOMIC DNA]</scope>
    <source>
        <strain evidence="2">Ecoli[ST-219]</strain>
        <strain>ecoli[ST-219]</strain>
    </source>
</reference>
<comment type="caution">
    <text evidence="2">The sequence shown here is derived from an EMBL/GenBank/DDBJ whole genome shotgun (WGS) entry which is preliminary data.</text>
</comment>
<organism evidence="2">
    <name type="scientific">Escherichia coli</name>
    <dbReference type="NCBI Taxonomy" id="562"/>
    <lineage>
        <taxon>Bacteria</taxon>
        <taxon>Pseudomonadati</taxon>
        <taxon>Pseudomonadota</taxon>
        <taxon>Gammaproteobacteria</taxon>
        <taxon>Enterobacterales</taxon>
        <taxon>Enterobacteriaceae</taxon>
        <taxon>Escherichia</taxon>
    </lineage>
</organism>
<dbReference type="GO" id="GO:0004519">
    <property type="term" value="F:endonuclease activity"/>
    <property type="evidence" value="ECO:0007669"/>
    <property type="project" value="UniProtKB-KW"/>
</dbReference>
<reference evidence="2" key="2">
    <citation type="submission" date="2019-11" db="EMBL/GenBank/DDBJ databases">
        <authorList>
            <consortium name="NCBI Pathogen Detection Project"/>
        </authorList>
    </citation>
    <scope>NUCLEOTIDE SEQUENCE</scope>
    <source>
        <strain evidence="2">Ecoli[ST-219]</strain>
    </source>
</reference>
<keyword evidence="2" id="KW-0540">Nuclease</keyword>
<dbReference type="AlphaFoldDB" id="A0A7B3MMJ5"/>
<dbReference type="Gene3D" id="1.10.30.50">
    <property type="match status" value="1"/>
</dbReference>
<dbReference type="CDD" id="cd00085">
    <property type="entry name" value="HNHc"/>
    <property type="match status" value="1"/>
</dbReference>
<feature type="domain" description="HNH" evidence="1">
    <location>
        <begin position="38"/>
        <end position="90"/>
    </location>
</feature>
<name>A0A7B3MMJ5_ECOLX</name>